<feature type="region of interest" description="Disordered" evidence="8">
    <location>
        <begin position="1"/>
        <end position="23"/>
    </location>
</feature>
<evidence type="ECO:0000256" key="9">
    <source>
        <dbReference type="SAM" id="Phobius"/>
    </source>
</evidence>
<evidence type="ECO:0000256" key="2">
    <source>
        <dbReference type="ARBA" id="ARBA00008744"/>
    </source>
</evidence>
<name>A0A1A6HFF7_NEOLE</name>
<dbReference type="STRING" id="56216.A0A1A6HFF7"/>
<dbReference type="PANTHER" id="PTHR31488:SF4">
    <property type="entry name" value="C-MANNOSYLTRANSFERASE DPY19L3-RELATED"/>
    <property type="match status" value="1"/>
</dbReference>
<keyword evidence="3" id="KW-0328">Glycosyltransferase</keyword>
<evidence type="ECO:0000256" key="8">
    <source>
        <dbReference type="SAM" id="MobiDB-lite"/>
    </source>
</evidence>
<keyword evidence="5 9" id="KW-0812">Transmembrane</keyword>
<dbReference type="OrthoDB" id="6019623at2759"/>
<evidence type="ECO:0000256" key="6">
    <source>
        <dbReference type="ARBA" id="ARBA00022989"/>
    </source>
</evidence>
<dbReference type="GO" id="GO:0005637">
    <property type="term" value="C:nuclear inner membrane"/>
    <property type="evidence" value="ECO:0007669"/>
    <property type="project" value="TreeGrafter"/>
</dbReference>
<dbReference type="AlphaFoldDB" id="A0A1A6HFF7"/>
<accession>A0A1A6HFF7</accession>
<evidence type="ECO:0000313" key="11">
    <source>
        <dbReference type="Proteomes" id="UP000092124"/>
    </source>
</evidence>
<sequence>MFSGDWSQLTHRHHTPASPSTASKLGCACKACSTTLCPDFASPESKSPVKIPGKSVYVTALYVTSWLLSGTWLSGLLAALWYVTNSLTWQFNQFMMLLQALVLFILDSLDMLPAVK</sequence>
<proteinExistence type="inferred from homology"/>
<comment type="caution">
    <text evidence="10">The sequence shown here is derived from an EMBL/GenBank/DDBJ whole genome shotgun (WGS) entry which is preliminary data.</text>
</comment>
<evidence type="ECO:0000256" key="3">
    <source>
        <dbReference type="ARBA" id="ARBA00022676"/>
    </source>
</evidence>
<organism evidence="10 11">
    <name type="scientific">Neotoma lepida</name>
    <name type="common">Desert woodrat</name>
    <dbReference type="NCBI Taxonomy" id="56216"/>
    <lineage>
        <taxon>Eukaryota</taxon>
        <taxon>Metazoa</taxon>
        <taxon>Chordata</taxon>
        <taxon>Craniata</taxon>
        <taxon>Vertebrata</taxon>
        <taxon>Euteleostomi</taxon>
        <taxon>Mammalia</taxon>
        <taxon>Eutheria</taxon>
        <taxon>Euarchontoglires</taxon>
        <taxon>Glires</taxon>
        <taxon>Rodentia</taxon>
        <taxon>Myomorpha</taxon>
        <taxon>Muroidea</taxon>
        <taxon>Cricetidae</taxon>
        <taxon>Neotominae</taxon>
        <taxon>Neotoma</taxon>
    </lineage>
</organism>
<evidence type="ECO:0000256" key="1">
    <source>
        <dbReference type="ARBA" id="ARBA00004141"/>
    </source>
</evidence>
<keyword evidence="7 9" id="KW-0472">Membrane</keyword>
<evidence type="ECO:0000313" key="10">
    <source>
        <dbReference type="EMBL" id="OBS76994.1"/>
    </source>
</evidence>
<gene>
    <name evidence="10" type="ORF">A6R68_16555</name>
</gene>
<keyword evidence="4" id="KW-0808">Transferase</keyword>
<feature type="transmembrane region" description="Helical" evidence="9">
    <location>
        <begin position="56"/>
        <end position="82"/>
    </location>
</feature>
<dbReference type="EMBL" id="LZPO01034848">
    <property type="protein sequence ID" value="OBS76994.1"/>
    <property type="molecule type" value="Genomic_DNA"/>
</dbReference>
<evidence type="ECO:0000256" key="7">
    <source>
        <dbReference type="ARBA" id="ARBA00023136"/>
    </source>
</evidence>
<dbReference type="Proteomes" id="UP000092124">
    <property type="component" value="Unassembled WGS sequence"/>
</dbReference>
<dbReference type="GO" id="GO:0000030">
    <property type="term" value="F:mannosyltransferase activity"/>
    <property type="evidence" value="ECO:0007669"/>
    <property type="project" value="TreeGrafter"/>
</dbReference>
<reference evidence="10 11" key="1">
    <citation type="submission" date="2016-06" db="EMBL/GenBank/DDBJ databases">
        <title>The Draft Genome Sequence and Annotation of the Desert Woodrat Neotoma lepida.</title>
        <authorList>
            <person name="Campbell M."/>
            <person name="Oakeson K.F."/>
            <person name="Yandell M."/>
            <person name="Halpert J.R."/>
            <person name="Dearing D."/>
        </authorList>
    </citation>
    <scope>NUCLEOTIDE SEQUENCE [LARGE SCALE GENOMIC DNA]</scope>
    <source>
        <strain evidence="10">417</strain>
        <tissue evidence="10">Liver</tissue>
    </source>
</reference>
<comment type="similarity">
    <text evidence="2">Belongs to the dpy-19 family.</text>
</comment>
<feature type="transmembrane region" description="Helical" evidence="9">
    <location>
        <begin position="94"/>
        <end position="115"/>
    </location>
</feature>
<dbReference type="InterPro" id="IPR018732">
    <property type="entry name" value="Dpy-19/Dpy-19-like"/>
</dbReference>
<dbReference type="PANTHER" id="PTHR31488">
    <property type="entry name" value="DPY-19-LIKE 1, LIKE (H. SAPIENS)"/>
    <property type="match status" value="1"/>
</dbReference>
<feature type="non-terminal residue" evidence="10">
    <location>
        <position position="116"/>
    </location>
</feature>
<protein>
    <submittedName>
        <fullName evidence="10">Uncharacterized protein</fullName>
    </submittedName>
</protein>
<evidence type="ECO:0000256" key="4">
    <source>
        <dbReference type="ARBA" id="ARBA00022679"/>
    </source>
</evidence>
<dbReference type="Pfam" id="PF10034">
    <property type="entry name" value="Dpy19"/>
    <property type="match status" value="1"/>
</dbReference>
<keyword evidence="6 9" id="KW-1133">Transmembrane helix</keyword>
<keyword evidence="11" id="KW-1185">Reference proteome</keyword>
<comment type="subcellular location">
    <subcellularLocation>
        <location evidence="1">Membrane</location>
        <topology evidence="1">Multi-pass membrane protein</topology>
    </subcellularLocation>
</comment>
<evidence type="ECO:0000256" key="5">
    <source>
        <dbReference type="ARBA" id="ARBA00022692"/>
    </source>
</evidence>